<evidence type="ECO:0000313" key="2">
    <source>
        <dbReference type="Proteomes" id="UP000199315"/>
    </source>
</evidence>
<keyword evidence="2" id="KW-1185">Reference proteome</keyword>
<dbReference type="AlphaFoldDB" id="A0A1D3TYQ5"/>
<dbReference type="Proteomes" id="UP000199315">
    <property type="component" value="Unassembled WGS sequence"/>
</dbReference>
<accession>A0A1D3TYQ5</accession>
<evidence type="ECO:0000313" key="1">
    <source>
        <dbReference type="EMBL" id="SCP99605.1"/>
    </source>
</evidence>
<sequence>MFFSFCVDNYPVYKERKRVIIQNSFWI</sequence>
<name>A0A1D3TYQ5_9FIRM</name>
<feature type="non-terminal residue" evidence="1">
    <location>
        <position position="27"/>
    </location>
</feature>
<gene>
    <name evidence="1" type="ORF">SAMN05421730_104815</name>
</gene>
<reference evidence="1 2" key="1">
    <citation type="submission" date="2016-09" db="EMBL/GenBank/DDBJ databases">
        <authorList>
            <person name="Capua I."/>
            <person name="De Benedictis P."/>
            <person name="Joannis T."/>
            <person name="Lombin L.H."/>
            <person name="Cattoli G."/>
        </authorList>
    </citation>
    <scope>NUCLEOTIDE SEQUENCE [LARGE SCALE GENOMIC DNA]</scope>
    <source>
        <strain evidence="1 2">GluBS11</strain>
    </source>
</reference>
<dbReference type="EMBL" id="FMKA01000048">
    <property type="protein sequence ID" value="SCP99605.1"/>
    <property type="molecule type" value="Genomic_DNA"/>
</dbReference>
<protein>
    <submittedName>
        <fullName evidence="1">Uncharacterized protein</fullName>
    </submittedName>
</protein>
<proteinExistence type="predicted"/>
<organism evidence="1 2">
    <name type="scientific">Anaerobium acetethylicum</name>
    <dbReference type="NCBI Taxonomy" id="1619234"/>
    <lineage>
        <taxon>Bacteria</taxon>
        <taxon>Bacillati</taxon>
        <taxon>Bacillota</taxon>
        <taxon>Clostridia</taxon>
        <taxon>Lachnospirales</taxon>
        <taxon>Lachnospiraceae</taxon>
        <taxon>Anaerobium</taxon>
    </lineage>
</organism>